<feature type="transmembrane region" description="Helical" evidence="7">
    <location>
        <begin position="444"/>
        <end position="463"/>
    </location>
</feature>
<sequence length="594" mass="62045">MAISTENVSSAGEEVTPLATDAEPTAGAPAAEDVPDPKRWLALLVLLVSAFMDFLDGTIVNVAAPAMQKSLGAGYSAIQWIMVGYQLAFALLLILGGRLGDIYGRKKVFLIGVAGFTITSLTAGLAQEPWQLVVSRIAQGAFAGVMVPQVLSIIHVTFTTAKERGAAFAMHGAVSGVAAAIGLSAGGLLVAWDLFGLDWRLIFLINVPVGIFGMIYGSKVISESKAPQALKLDVIGVVLGTAALVMVIYPLLQGRELGWPTLGFVSMAAAVPVLGAFIAWQKHKTRKDSSPLVALNLFRIRSYSSGLGVNLAVYIGVGMFNIGWMLYMQIGLGWSPMRAGLTSLPFCIGAFLTATMSVMVLVPKFGRKVMQIGALVLIAGLLDFIWVAGNYGSGAESLHLALPLLLIGMGFGLVATPLPLVVTSEVPAEDAGSASGLVNTNTQLGFAIGGALVSVVFFAGLAGNTGAAVDGQVPELRKELAATAGLSPERADDAIAAYRTCMVERSRQKDVAVTPESCASVPVLQDKDVAAVLEAHREDATGVSFAKSFQTLMWAFIGMSALVILLMFAIPRQLMGQGGPEGADEPEKPKPAAV</sequence>
<dbReference type="CDD" id="cd17321">
    <property type="entry name" value="MFS_MMR_MDR_like"/>
    <property type="match status" value="1"/>
</dbReference>
<feature type="transmembrane region" description="Helical" evidence="7">
    <location>
        <begin position="400"/>
        <end position="423"/>
    </location>
</feature>
<gene>
    <name evidence="9" type="ORF">SAMN05192584_12916</name>
</gene>
<organism evidence="9 10">
    <name type="scientific">Streptomyces pini</name>
    <dbReference type="NCBI Taxonomy" id="1520580"/>
    <lineage>
        <taxon>Bacteria</taxon>
        <taxon>Bacillati</taxon>
        <taxon>Actinomycetota</taxon>
        <taxon>Actinomycetes</taxon>
        <taxon>Kitasatosporales</taxon>
        <taxon>Streptomycetaceae</taxon>
        <taxon>Streptomyces</taxon>
    </lineage>
</organism>
<comment type="subcellular location">
    <subcellularLocation>
        <location evidence="1">Cell membrane</location>
        <topology evidence="1">Multi-pass membrane protein</topology>
    </subcellularLocation>
</comment>
<dbReference type="GO" id="GO:0022857">
    <property type="term" value="F:transmembrane transporter activity"/>
    <property type="evidence" value="ECO:0007669"/>
    <property type="project" value="InterPro"/>
</dbReference>
<feature type="transmembrane region" description="Helical" evidence="7">
    <location>
        <begin position="138"/>
        <end position="161"/>
    </location>
</feature>
<feature type="transmembrane region" description="Helical" evidence="7">
    <location>
        <begin position="307"/>
        <end position="327"/>
    </location>
</feature>
<keyword evidence="3 7" id="KW-1133">Transmembrane helix</keyword>
<dbReference type="Pfam" id="PF07690">
    <property type="entry name" value="MFS_1"/>
    <property type="match status" value="1"/>
</dbReference>
<feature type="transmembrane region" description="Helical" evidence="7">
    <location>
        <begin position="40"/>
        <end position="64"/>
    </location>
</feature>
<evidence type="ECO:0000256" key="5">
    <source>
        <dbReference type="ARBA" id="ARBA00023251"/>
    </source>
</evidence>
<dbReference type="GO" id="GO:0046677">
    <property type="term" value="P:response to antibiotic"/>
    <property type="evidence" value="ECO:0007669"/>
    <property type="project" value="UniProtKB-KW"/>
</dbReference>
<dbReference type="InterPro" id="IPR011701">
    <property type="entry name" value="MFS"/>
</dbReference>
<keyword evidence="2 7" id="KW-0812">Transmembrane</keyword>
<dbReference type="OrthoDB" id="783189at2"/>
<dbReference type="Gene3D" id="1.20.1720.10">
    <property type="entry name" value="Multidrug resistance protein D"/>
    <property type="match status" value="1"/>
</dbReference>
<feature type="transmembrane region" description="Helical" evidence="7">
    <location>
        <begin position="369"/>
        <end position="388"/>
    </location>
</feature>
<feature type="domain" description="Major facilitator superfamily (MFS) profile" evidence="8">
    <location>
        <begin position="42"/>
        <end position="575"/>
    </location>
</feature>
<dbReference type="AlphaFoldDB" id="A0A1I4L081"/>
<feature type="transmembrane region" description="Helical" evidence="7">
    <location>
        <begin position="173"/>
        <end position="195"/>
    </location>
</feature>
<feature type="transmembrane region" description="Helical" evidence="7">
    <location>
        <begin position="108"/>
        <end position="126"/>
    </location>
</feature>
<feature type="transmembrane region" description="Helical" evidence="7">
    <location>
        <begin position="201"/>
        <end position="218"/>
    </location>
</feature>
<evidence type="ECO:0000259" key="8">
    <source>
        <dbReference type="PROSITE" id="PS50850"/>
    </source>
</evidence>
<evidence type="ECO:0000256" key="4">
    <source>
        <dbReference type="ARBA" id="ARBA00023136"/>
    </source>
</evidence>
<evidence type="ECO:0000256" key="6">
    <source>
        <dbReference type="SAM" id="MobiDB-lite"/>
    </source>
</evidence>
<feature type="compositionally biased region" description="Polar residues" evidence="6">
    <location>
        <begin position="1"/>
        <end position="10"/>
    </location>
</feature>
<dbReference type="GO" id="GO:0005886">
    <property type="term" value="C:plasma membrane"/>
    <property type="evidence" value="ECO:0007669"/>
    <property type="project" value="UniProtKB-SubCell"/>
</dbReference>
<dbReference type="EMBL" id="FOSG01000029">
    <property type="protein sequence ID" value="SFL84435.1"/>
    <property type="molecule type" value="Genomic_DNA"/>
</dbReference>
<feature type="region of interest" description="Disordered" evidence="6">
    <location>
        <begin position="1"/>
        <end position="33"/>
    </location>
</feature>
<evidence type="ECO:0000256" key="2">
    <source>
        <dbReference type="ARBA" id="ARBA00022692"/>
    </source>
</evidence>
<dbReference type="SUPFAM" id="SSF103473">
    <property type="entry name" value="MFS general substrate transporter"/>
    <property type="match status" value="1"/>
</dbReference>
<feature type="transmembrane region" description="Helical" evidence="7">
    <location>
        <begin position="230"/>
        <end position="252"/>
    </location>
</feature>
<feature type="transmembrane region" description="Helical" evidence="7">
    <location>
        <begin position="258"/>
        <end position="280"/>
    </location>
</feature>
<feature type="transmembrane region" description="Helical" evidence="7">
    <location>
        <begin position="76"/>
        <end position="96"/>
    </location>
</feature>
<keyword evidence="5" id="KW-0046">Antibiotic resistance</keyword>
<dbReference type="InterPro" id="IPR020846">
    <property type="entry name" value="MFS_dom"/>
</dbReference>
<evidence type="ECO:0000256" key="3">
    <source>
        <dbReference type="ARBA" id="ARBA00022989"/>
    </source>
</evidence>
<dbReference type="InterPro" id="IPR036259">
    <property type="entry name" value="MFS_trans_sf"/>
</dbReference>
<dbReference type="Proteomes" id="UP000198928">
    <property type="component" value="Unassembled WGS sequence"/>
</dbReference>
<evidence type="ECO:0000313" key="10">
    <source>
        <dbReference type="Proteomes" id="UP000198928"/>
    </source>
</evidence>
<reference evidence="10" key="1">
    <citation type="submission" date="2016-10" db="EMBL/GenBank/DDBJ databases">
        <authorList>
            <person name="Varghese N."/>
            <person name="Submissions S."/>
        </authorList>
    </citation>
    <scope>NUCLEOTIDE SEQUENCE [LARGE SCALE GENOMIC DNA]</scope>
    <source>
        <strain evidence="10">PL19</strain>
    </source>
</reference>
<evidence type="ECO:0000313" key="9">
    <source>
        <dbReference type="EMBL" id="SFL84435.1"/>
    </source>
</evidence>
<keyword evidence="4 7" id="KW-0472">Membrane</keyword>
<evidence type="ECO:0000256" key="7">
    <source>
        <dbReference type="SAM" id="Phobius"/>
    </source>
</evidence>
<dbReference type="PANTHER" id="PTHR42718:SF39">
    <property type="entry name" value="ACTINORHODIN TRANSPORTER-RELATED"/>
    <property type="match status" value="1"/>
</dbReference>
<dbReference type="PROSITE" id="PS50850">
    <property type="entry name" value="MFS"/>
    <property type="match status" value="1"/>
</dbReference>
<dbReference type="PANTHER" id="PTHR42718">
    <property type="entry name" value="MAJOR FACILITATOR SUPERFAMILY MULTIDRUG TRANSPORTER MFSC"/>
    <property type="match status" value="1"/>
</dbReference>
<feature type="transmembrane region" description="Helical" evidence="7">
    <location>
        <begin position="552"/>
        <end position="570"/>
    </location>
</feature>
<evidence type="ECO:0000256" key="1">
    <source>
        <dbReference type="ARBA" id="ARBA00004651"/>
    </source>
</evidence>
<feature type="transmembrane region" description="Helical" evidence="7">
    <location>
        <begin position="339"/>
        <end position="362"/>
    </location>
</feature>
<protein>
    <submittedName>
        <fullName evidence="9">Drug resistance transporter, EmrB/QacA subfamily</fullName>
    </submittedName>
</protein>
<accession>A0A1I4L081</accession>
<dbReference type="Gene3D" id="1.20.1250.20">
    <property type="entry name" value="MFS general substrate transporter like domains"/>
    <property type="match status" value="1"/>
</dbReference>
<keyword evidence="10" id="KW-1185">Reference proteome</keyword>
<proteinExistence type="predicted"/>
<name>A0A1I4L081_9ACTN</name>